<sequence>MFSNKYHMQNMNADKMNGNIHDDGDQSHSDNGSATKNVVSAKLTHGPMGLGDPSDRTLRKVEIEVMIPKLVRERSKIYKCSEEKKAFDQCCLDNAMAMVFKCREENNRYQQCLNHWFNDKQFVNECKEIYLKQRAEFRSTGIKRNRKIGHNKDANNNDAANQTA</sequence>
<dbReference type="PROSITE" id="PS51808">
    <property type="entry name" value="CHCH"/>
    <property type="match status" value="1"/>
</dbReference>
<reference evidence="6" key="1">
    <citation type="submission" date="2025-08" db="UniProtKB">
        <authorList>
            <consortium name="RefSeq"/>
        </authorList>
    </citation>
    <scope>IDENTIFICATION</scope>
    <source>
        <strain evidence="6">Airmid</strain>
    </source>
</reference>
<gene>
    <name evidence="6" type="primary">LOC113797083</name>
</gene>
<dbReference type="OrthoDB" id="6224010at2759"/>
<dbReference type="Proteomes" id="UP000515146">
    <property type="component" value="Unplaced"/>
</dbReference>
<evidence type="ECO:0000256" key="4">
    <source>
        <dbReference type="SAM" id="MobiDB-lite"/>
    </source>
</evidence>
<proteinExistence type="inferred from homology"/>
<evidence type="ECO:0000256" key="1">
    <source>
        <dbReference type="ARBA" id="ARBA00007347"/>
    </source>
</evidence>
<comment type="subcellular location">
    <subcellularLocation>
        <location evidence="3">Mitochondrion</location>
    </subcellularLocation>
</comment>
<feature type="region of interest" description="Disordered" evidence="4">
    <location>
        <begin position="13"/>
        <end position="34"/>
    </location>
</feature>
<dbReference type="AlphaFoldDB" id="A0A6P6YEM0"/>
<keyword evidence="5" id="KW-1185">Reference proteome</keyword>
<keyword evidence="3" id="KW-0496">Mitochondrion</keyword>
<dbReference type="InterPro" id="IPR013892">
    <property type="entry name" value="Cyt_c_biogenesis_Cmc1-like"/>
</dbReference>
<dbReference type="KEGG" id="dpte:113797083"/>
<feature type="region of interest" description="Disordered" evidence="4">
    <location>
        <begin position="142"/>
        <end position="164"/>
    </location>
</feature>
<evidence type="ECO:0000313" key="5">
    <source>
        <dbReference type="Proteomes" id="UP000515146"/>
    </source>
</evidence>
<dbReference type="RefSeq" id="XP_027203204.1">
    <property type="nucleotide sequence ID" value="XM_027347403.1"/>
</dbReference>
<evidence type="ECO:0000256" key="2">
    <source>
        <dbReference type="ARBA" id="ARBA00023157"/>
    </source>
</evidence>
<comment type="similarity">
    <text evidence="1 3">Belongs to the CMC family.</text>
</comment>
<dbReference type="OMA" id="NDAANQT"/>
<name>A0A6P6YEM0_DERPT</name>
<dbReference type="GO" id="GO:0005739">
    <property type="term" value="C:mitochondrion"/>
    <property type="evidence" value="ECO:0007669"/>
    <property type="project" value="UniProtKB-SubCell"/>
</dbReference>
<dbReference type="GeneID" id="113797083"/>
<accession>A0A6P6YEM0</accession>
<dbReference type="Pfam" id="PF08583">
    <property type="entry name" value="Cmc1"/>
    <property type="match status" value="1"/>
</dbReference>
<dbReference type="FunCoup" id="A0A6P6YEM0">
    <property type="interactions" value="121"/>
</dbReference>
<organism evidence="5 6">
    <name type="scientific">Dermatophagoides pteronyssinus</name>
    <name type="common">European house dust mite</name>
    <dbReference type="NCBI Taxonomy" id="6956"/>
    <lineage>
        <taxon>Eukaryota</taxon>
        <taxon>Metazoa</taxon>
        <taxon>Ecdysozoa</taxon>
        <taxon>Arthropoda</taxon>
        <taxon>Chelicerata</taxon>
        <taxon>Arachnida</taxon>
        <taxon>Acari</taxon>
        <taxon>Acariformes</taxon>
        <taxon>Sarcoptiformes</taxon>
        <taxon>Astigmata</taxon>
        <taxon>Psoroptidia</taxon>
        <taxon>Analgoidea</taxon>
        <taxon>Pyroglyphidae</taxon>
        <taxon>Dermatophagoidinae</taxon>
        <taxon>Dermatophagoides</taxon>
    </lineage>
</organism>
<evidence type="ECO:0000313" key="6">
    <source>
        <dbReference type="RefSeq" id="XP_027203204.1"/>
    </source>
</evidence>
<protein>
    <recommendedName>
        <fullName evidence="3">COX assembly mitochondrial protein</fullName>
    </recommendedName>
</protein>
<keyword evidence="2" id="KW-1015">Disulfide bond</keyword>
<dbReference type="InParanoid" id="A0A6P6YEM0"/>
<evidence type="ECO:0000256" key="3">
    <source>
        <dbReference type="RuleBase" id="RU364104"/>
    </source>
</evidence>